<gene>
    <name evidence="20" type="ORF">CR201_G0012271</name>
</gene>
<dbReference type="GO" id="GO:0098609">
    <property type="term" value="P:cell-cell adhesion"/>
    <property type="evidence" value="ECO:0007669"/>
    <property type="project" value="TreeGrafter"/>
</dbReference>
<evidence type="ECO:0000259" key="18">
    <source>
        <dbReference type="Pfam" id="PF08441"/>
    </source>
</evidence>
<dbReference type="GO" id="GO:0007160">
    <property type="term" value="P:cell-matrix adhesion"/>
    <property type="evidence" value="ECO:0007669"/>
    <property type="project" value="TreeGrafter"/>
</dbReference>
<feature type="repeat" description="FG-GAP" evidence="15">
    <location>
        <begin position="342"/>
        <end position="397"/>
    </location>
</feature>
<dbReference type="Pfam" id="PF08441">
    <property type="entry name" value="Integrin_A_Ig_1"/>
    <property type="match status" value="1"/>
</dbReference>
<keyword evidence="7" id="KW-0677">Repeat</keyword>
<dbReference type="Gene3D" id="2.130.10.130">
    <property type="entry name" value="Integrin alpha, N-terminal"/>
    <property type="match status" value="1"/>
</dbReference>
<name>A0A2J8W8X4_PONAB</name>
<keyword evidence="8" id="KW-0106">Calcium</keyword>
<dbReference type="InterPro" id="IPR032695">
    <property type="entry name" value="Integrin_dom_sf"/>
</dbReference>
<dbReference type="GO" id="GO:0048731">
    <property type="term" value="P:system development"/>
    <property type="evidence" value="ECO:0007669"/>
    <property type="project" value="UniProtKB-ARBA"/>
</dbReference>
<feature type="repeat" description="FG-GAP" evidence="15">
    <location>
        <begin position="401"/>
        <end position="463"/>
    </location>
</feature>
<dbReference type="SUPFAM" id="SSF69179">
    <property type="entry name" value="Integrin domains"/>
    <property type="match status" value="3"/>
</dbReference>
<evidence type="ECO:0000256" key="7">
    <source>
        <dbReference type="ARBA" id="ARBA00022737"/>
    </source>
</evidence>
<evidence type="ECO:0000256" key="13">
    <source>
        <dbReference type="ARBA" id="ARBA00023170"/>
    </source>
</evidence>
<proteinExistence type="inferred from homology"/>
<dbReference type="GO" id="GO:0046872">
    <property type="term" value="F:metal ion binding"/>
    <property type="evidence" value="ECO:0007669"/>
    <property type="project" value="UniProtKB-KW"/>
</dbReference>
<feature type="compositionally biased region" description="Basic and acidic residues" evidence="17">
    <location>
        <begin position="1065"/>
        <end position="1077"/>
    </location>
</feature>
<dbReference type="FunFam" id="2.60.40.1510:FF:000012">
    <property type="entry name" value="Integrin subunit alpha 3"/>
    <property type="match status" value="1"/>
</dbReference>
<dbReference type="InterPro" id="IPR048286">
    <property type="entry name" value="Integrin_alpha_Ig-like_3"/>
</dbReference>
<keyword evidence="10" id="KW-0965">Cell junction</keyword>
<evidence type="ECO:0000256" key="11">
    <source>
        <dbReference type="ARBA" id="ARBA00023037"/>
    </source>
</evidence>
<evidence type="ECO:0000256" key="16">
    <source>
        <dbReference type="RuleBase" id="RU003762"/>
    </source>
</evidence>
<keyword evidence="9 16" id="KW-0130">Cell adhesion</keyword>
<dbReference type="GO" id="GO:0008305">
    <property type="term" value="C:integrin complex"/>
    <property type="evidence" value="ECO:0007669"/>
    <property type="project" value="InterPro"/>
</dbReference>
<dbReference type="PRINTS" id="PR01185">
    <property type="entry name" value="INTEGRINA"/>
</dbReference>
<dbReference type="GO" id="GO:0070161">
    <property type="term" value="C:anchoring junction"/>
    <property type="evidence" value="ECO:0007669"/>
    <property type="project" value="UniProtKB-SubCell"/>
</dbReference>
<feature type="region of interest" description="Disordered" evidence="17">
    <location>
        <begin position="1177"/>
        <end position="1275"/>
    </location>
</feature>
<dbReference type="PANTHER" id="PTHR23220:SF89">
    <property type="entry name" value="INTEGRIN ALPHA-3"/>
    <property type="match status" value="1"/>
</dbReference>
<evidence type="ECO:0000256" key="1">
    <source>
        <dbReference type="ARBA" id="ARBA00004282"/>
    </source>
</evidence>
<keyword evidence="6 16" id="KW-0732">Signal</keyword>
<evidence type="ECO:0000256" key="3">
    <source>
        <dbReference type="ARBA" id="ARBA00008054"/>
    </source>
</evidence>
<dbReference type="Pfam" id="PF20806">
    <property type="entry name" value="Integrin_A_Ig_3"/>
    <property type="match status" value="1"/>
</dbReference>
<organism evidence="20">
    <name type="scientific">Pongo abelii</name>
    <name type="common">Sumatran orangutan</name>
    <name type="synonym">Pongo pygmaeus abelii</name>
    <dbReference type="NCBI Taxonomy" id="9601"/>
    <lineage>
        <taxon>Eukaryota</taxon>
        <taxon>Metazoa</taxon>
        <taxon>Chordata</taxon>
        <taxon>Craniata</taxon>
        <taxon>Vertebrata</taxon>
        <taxon>Euteleostomi</taxon>
        <taxon>Mammalia</taxon>
        <taxon>Eutheria</taxon>
        <taxon>Euarchontoglires</taxon>
        <taxon>Primates</taxon>
        <taxon>Haplorrhini</taxon>
        <taxon>Catarrhini</taxon>
        <taxon>Hominidae</taxon>
        <taxon>Pongo</taxon>
    </lineage>
</organism>
<evidence type="ECO:0000256" key="5">
    <source>
        <dbReference type="ARBA" id="ARBA00022723"/>
    </source>
</evidence>
<dbReference type="GO" id="GO:0005178">
    <property type="term" value="F:integrin binding"/>
    <property type="evidence" value="ECO:0007669"/>
    <property type="project" value="TreeGrafter"/>
</dbReference>
<dbReference type="InterPro" id="IPR028994">
    <property type="entry name" value="Integrin_alpha_N"/>
</dbReference>
<dbReference type="Gene3D" id="2.60.40.1460">
    <property type="entry name" value="Integrin domains. Chain A, domain 2"/>
    <property type="match status" value="1"/>
</dbReference>
<keyword evidence="13 16" id="KW-0675">Receptor</keyword>
<comment type="subcellular location">
    <subcellularLocation>
        <location evidence="1">Cell junction</location>
    </subcellularLocation>
    <subcellularLocation>
        <location evidence="2 16">Membrane</location>
        <topology evidence="2 16">Single-pass type I membrane protein</topology>
    </subcellularLocation>
</comment>
<dbReference type="Gene3D" id="1.20.5.930">
    <property type="entry name" value="Bicelle-embedded integrin alpha(iib) transmembrane segment"/>
    <property type="match status" value="1"/>
</dbReference>
<dbReference type="InterPro" id="IPR013649">
    <property type="entry name" value="Integrin_alpha_Ig-like_1"/>
</dbReference>
<feature type="domain" description="Integrin alpha third immunoglobulin-like" evidence="19">
    <location>
        <begin position="722"/>
        <end position="939"/>
    </location>
</feature>
<dbReference type="PANTHER" id="PTHR23220">
    <property type="entry name" value="INTEGRIN ALPHA"/>
    <property type="match status" value="1"/>
</dbReference>
<dbReference type="GO" id="GO:0033627">
    <property type="term" value="P:cell adhesion mediated by integrin"/>
    <property type="evidence" value="ECO:0007669"/>
    <property type="project" value="TreeGrafter"/>
</dbReference>
<feature type="transmembrane region" description="Helical" evidence="16">
    <location>
        <begin position="952"/>
        <end position="974"/>
    </location>
</feature>
<dbReference type="FunFam" id="2.60.40.1460:FF:000004">
    <property type="entry name" value="integrin alpha-3 isoform X2"/>
    <property type="match status" value="1"/>
</dbReference>
<evidence type="ECO:0000256" key="8">
    <source>
        <dbReference type="ARBA" id="ARBA00022837"/>
    </source>
</evidence>
<keyword evidence="14" id="KW-0325">Glycoprotein</keyword>
<evidence type="ECO:0000256" key="14">
    <source>
        <dbReference type="ARBA" id="ARBA00023180"/>
    </source>
</evidence>
<feature type="region of interest" description="Disordered" evidence="17">
    <location>
        <begin position="1056"/>
        <end position="1089"/>
    </location>
</feature>
<dbReference type="SUPFAM" id="SSF69318">
    <property type="entry name" value="Integrin alpha N-terminal domain"/>
    <property type="match status" value="1"/>
</dbReference>
<dbReference type="InterPro" id="IPR013517">
    <property type="entry name" value="FG-GAP"/>
</dbReference>
<evidence type="ECO:0000256" key="9">
    <source>
        <dbReference type="ARBA" id="ARBA00022889"/>
    </source>
</evidence>
<feature type="region of interest" description="Disordered" evidence="17">
    <location>
        <begin position="821"/>
        <end position="849"/>
    </location>
</feature>
<evidence type="ECO:0000256" key="12">
    <source>
        <dbReference type="ARBA" id="ARBA00023136"/>
    </source>
</evidence>
<feature type="repeat" description="FG-GAP" evidence="15">
    <location>
        <begin position="222"/>
        <end position="278"/>
    </location>
</feature>
<dbReference type="PROSITE" id="PS51470">
    <property type="entry name" value="FG_GAP"/>
    <property type="match status" value="5"/>
</dbReference>
<dbReference type="Gene3D" id="2.60.40.1530">
    <property type="entry name" value="ntegrin, alpha v. Chain A, domain 4"/>
    <property type="match status" value="1"/>
</dbReference>
<dbReference type="InterPro" id="IPR000413">
    <property type="entry name" value="Integrin_alpha"/>
</dbReference>
<evidence type="ECO:0000313" key="20">
    <source>
        <dbReference type="EMBL" id="PNJ66181.1"/>
    </source>
</evidence>
<evidence type="ECO:0000256" key="17">
    <source>
        <dbReference type="SAM" id="MobiDB-lite"/>
    </source>
</evidence>
<feature type="repeat" description="FG-GAP" evidence="15">
    <location>
        <begin position="24"/>
        <end position="89"/>
    </location>
</feature>
<dbReference type="FunFam" id="2.60.40.1530:FF:000004">
    <property type="entry name" value="Integrin subunit alpha 3"/>
    <property type="match status" value="1"/>
</dbReference>
<dbReference type="GO" id="GO:0030154">
    <property type="term" value="P:cell differentiation"/>
    <property type="evidence" value="ECO:0007669"/>
    <property type="project" value="UniProtKB-ARBA"/>
</dbReference>
<evidence type="ECO:0000256" key="2">
    <source>
        <dbReference type="ARBA" id="ARBA00004479"/>
    </source>
</evidence>
<keyword evidence="11 16" id="KW-0401">Integrin</keyword>
<feature type="repeat" description="FG-GAP" evidence="15">
    <location>
        <begin position="279"/>
        <end position="340"/>
    </location>
</feature>
<dbReference type="GO" id="GO:0007229">
    <property type="term" value="P:integrin-mediated signaling pathway"/>
    <property type="evidence" value="ECO:0007669"/>
    <property type="project" value="UniProtKB-KW"/>
</dbReference>
<feature type="domain" description="Integrin alpha first immunoglubulin-like" evidence="18">
    <location>
        <begin position="448"/>
        <end position="600"/>
    </location>
</feature>
<comment type="caution">
    <text evidence="20">The sequence shown here is derived from an EMBL/GenBank/DDBJ whole genome shotgun (WGS) entry which is preliminary data.</text>
</comment>
<evidence type="ECO:0000259" key="19">
    <source>
        <dbReference type="Pfam" id="PF20806"/>
    </source>
</evidence>
<dbReference type="InterPro" id="IPR013519">
    <property type="entry name" value="Int_alpha_beta-p"/>
</dbReference>
<dbReference type="SMART" id="SM00191">
    <property type="entry name" value="Int_alpha"/>
    <property type="match status" value="5"/>
</dbReference>
<dbReference type="AlphaFoldDB" id="A0A2J8W8X4"/>
<feature type="signal peptide" evidence="16">
    <location>
        <begin position="1"/>
        <end position="18"/>
    </location>
</feature>
<accession>A0A2J8W8X4</accession>
<keyword evidence="5" id="KW-0479">Metal-binding</keyword>
<dbReference type="FunFam" id="2.130.10.130:FF:000007">
    <property type="entry name" value="Integrin subunit alpha 3"/>
    <property type="match status" value="1"/>
</dbReference>
<dbReference type="EMBL" id="NDHI03003397">
    <property type="protein sequence ID" value="PNJ66181.1"/>
    <property type="molecule type" value="Genomic_DNA"/>
</dbReference>
<keyword evidence="16" id="KW-0812">Transmembrane</keyword>
<evidence type="ECO:0000256" key="10">
    <source>
        <dbReference type="ARBA" id="ARBA00022949"/>
    </source>
</evidence>
<keyword evidence="12 16" id="KW-0472">Membrane</keyword>
<dbReference type="GO" id="GO:0050900">
    <property type="term" value="P:leukocyte migration"/>
    <property type="evidence" value="ECO:0007669"/>
    <property type="project" value="TreeGrafter"/>
</dbReference>
<keyword evidence="4" id="KW-0165">Cleavage on pair of basic residues</keyword>
<keyword evidence="16" id="KW-1133">Transmembrane helix</keyword>
<evidence type="ECO:0000256" key="15">
    <source>
        <dbReference type="PROSITE-ProRule" id="PRU00803"/>
    </source>
</evidence>
<protein>
    <submittedName>
        <fullName evidence="20">ITGA3 isoform 5</fullName>
    </submittedName>
</protein>
<feature type="chain" id="PRO_5014209753" evidence="16">
    <location>
        <begin position="19"/>
        <end position="1275"/>
    </location>
</feature>
<dbReference type="Pfam" id="PF01839">
    <property type="entry name" value="FG-GAP"/>
    <property type="match status" value="2"/>
</dbReference>
<sequence length="1275" mass="140615">MLCALALMVAAGGCVVSAFNLDTRFLVVKEAGNPGSLFGYSVALHRQTERQQRYLLLAGAPRELAVPDGYTNRTGAVYLCPLTAHKDDCERMNITVKSDPGHHIIEDMWLGVTVASQGPAGRVLVCAHRYTQVLWSGSEDQRRMVGKCYVRGNDLELDSSDDWQTYHNEMCNSNTDYLETGMCQLGTSGGFTQNTVYFGAPGAYNWKGNSYMIQRKEWDLSEYSYKDPEDQGNLYIGYTVQVGSAILHPKNITIVTGAPRHRHMGAVFLLSQEAGGDLRRRQVLEGSQVGAYFGSAIALADLNNDGWQDLLVGAPYYFQRKEEVGGAVYVFMNQAGTSFPAHPSLLLHGPSGSAFGLSVASIGDINQDGFQDIAVGAPFEGLGKVYIYHSSSKGLLRQPQQVIHGEKLGLPGLATFGYSLSGQMDVDENFYPDLLVGSLSDHIVLLRARPVINIVHKTLVARPAVLDPALCTATSCVQVELCFAYNQSAGNPNYRRNITLAYTLEADRDRRPPRLRFAGSESAVFHGFFSMPEMRCQKLELLLMDNLRDKLRPIIISMNYSLPLRMPDRPRLGLRSLDAYPILNQAQALENHTEVQFQKECGPDNKCESNLQMRAAFVSEQQQKLSRLQYSRDVRKLLLSINVTNTRTSERSGEDAHEALLTLVVPPALLLSSVRPPGACQANETIFCELGNPFKRNQRMELLIAFEVIGVTLHTRDLQVQLQLSTVNHRLQSFFGGTVMGESGMKTVEDVGSPLKYEFQVGPMGEGLVGLGTLVLGLEWPYEVSNGKWLLYPTEITVHGNGSWPCQPPGDLINPLNLTLSDPGDRPSSPQRRRRQLDPGGGQGPPPVTLAAAKKAKSETVLTCATGRAHCVWLECPIPDAPIVTNVTVKARVWNSTFIEDYRDFDRVRVNGWATLFLRTSIPTINMENKTTWFSVDIDSELVEELPAEIELWLVLVAVGAGLLLLGLIILLLWKCDFFKRTRYYQIMPKYHAVRIREEERYPPPGSTLPTKKHWEGQRCGPYNAERTAVLCPRRTWGPLLVDCAGASRMVHGLAVSQPLPAPKQAKEPPTRAERKRPPQCGDTSPFHTGSIFSHSHWIDFAVKTTDKEQPPGPLAGGPPVTPMPESWGSCLRLSMGALGGPGVLRSNSKGTRKKVPERLSFLRLCEASLLGHRLNSQGVQREGTKTGKRQGSLGSLCWGTVGSSTERRGPILDRQMLGGYRGDATSDSPLPASLRRPQRDPTRPRRERHLNVEQAGGPAPPHPARPHADHASGA</sequence>
<reference evidence="20" key="1">
    <citation type="submission" date="2017-12" db="EMBL/GenBank/DDBJ databases">
        <title>High-resolution comparative analysis of great ape genomes.</title>
        <authorList>
            <person name="Pollen A."/>
            <person name="Hastie A."/>
            <person name="Hormozdiari F."/>
            <person name="Dougherty M."/>
            <person name="Liu R."/>
            <person name="Chaisson M."/>
            <person name="Hoppe E."/>
            <person name="Hill C."/>
            <person name="Pang A."/>
            <person name="Hillier L."/>
            <person name="Baker C."/>
            <person name="Armstrong J."/>
            <person name="Shendure J."/>
            <person name="Paten B."/>
            <person name="Wilson R."/>
            <person name="Chao H."/>
            <person name="Schneider V."/>
            <person name="Ventura M."/>
            <person name="Kronenberg Z."/>
            <person name="Murali S."/>
            <person name="Gordon D."/>
            <person name="Cantsilieris S."/>
            <person name="Munson K."/>
            <person name="Nelson B."/>
            <person name="Raja A."/>
            <person name="Underwood J."/>
            <person name="Diekhans M."/>
            <person name="Fiddes I."/>
            <person name="Haussler D."/>
            <person name="Eichler E."/>
        </authorList>
    </citation>
    <scope>NUCLEOTIDE SEQUENCE [LARGE SCALE GENOMIC DNA]</scope>
    <source>
        <strain evidence="20">Susie</strain>
    </source>
</reference>
<evidence type="ECO:0000256" key="4">
    <source>
        <dbReference type="ARBA" id="ARBA00022685"/>
    </source>
</evidence>
<evidence type="ECO:0000256" key="6">
    <source>
        <dbReference type="ARBA" id="ARBA00022729"/>
    </source>
</evidence>
<comment type="similarity">
    <text evidence="3 16">Belongs to the integrin alpha chain family.</text>
</comment>
<dbReference type="GO" id="GO:0009897">
    <property type="term" value="C:external side of plasma membrane"/>
    <property type="evidence" value="ECO:0007669"/>
    <property type="project" value="TreeGrafter"/>
</dbReference>